<dbReference type="GO" id="GO:0007417">
    <property type="term" value="P:central nervous system development"/>
    <property type="evidence" value="ECO:0007669"/>
    <property type="project" value="TreeGrafter"/>
</dbReference>
<dbReference type="PRINTS" id="PR00203">
    <property type="entry name" value="AMYLOIDA4"/>
</dbReference>
<dbReference type="GO" id="GO:0016020">
    <property type="term" value="C:membrane"/>
    <property type="evidence" value="ECO:0007669"/>
    <property type="project" value="UniProtKB-SubCell"/>
</dbReference>
<dbReference type="EMBL" id="MUJZ01003013">
    <property type="protein sequence ID" value="OTF83595.1"/>
    <property type="molecule type" value="Genomic_DNA"/>
</dbReference>
<proteinExistence type="predicted"/>
<dbReference type="Gene3D" id="2.30.29.30">
    <property type="entry name" value="Pleckstrin-homology domain (PH domain)/Phosphotyrosine-binding domain (PTB)"/>
    <property type="match status" value="1"/>
</dbReference>
<evidence type="ECO:0000259" key="6">
    <source>
        <dbReference type="Pfam" id="PF10515"/>
    </source>
</evidence>
<organism evidence="7 8">
    <name type="scientific">Euroglyphus maynei</name>
    <name type="common">Mayne's house dust mite</name>
    <dbReference type="NCBI Taxonomy" id="6958"/>
    <lineage>
        <taxon>Eukaryota</taxon>
        <taxon>Metazoa</taxon>
        <taxon>Ecdysozoa</taxon>
        <taxon>Arthropoda</taxon>
        <taxon>Chelicerata</taxon>
        <taxon>Arachnida</taxon>
        <taxon>Acari</taxon>
        <taxon>Acariformes</taxon>
        <taxon>Sarcoptiformes</taxon>
        <taxon>Astigmata</taxon>
        <taxon>Psoroptidia</taxon>
        <taxon>Analgoidea</taxon>
        <taxon>Pyroglyphidae</taxon>
        <taxon>Pyroglyphinae</taxon>
        <taxon>Euroglyphus</taxon>
    </lineage>
</organism>
<keyword evidence="3 5" id="KW-1133">Transmembrane helix</keyword>
<feature type="transmembrane region" description="Helical" evidence="5">
    <location>
        <begin position="6"/>
        <end position="29"/>
    </location>
</feature>
<dbReference type="GO" id="GO:0043025">
    <property type="term" value="C:neuronal cell body"/>
    <property type="evidence" value="ECO:0007669"/>
    <property type="project" value="TreeGrafter"/>
</dbReference>
<evidence type="ECO:0000256" key="1">
    <source>
        <dbReference type="ARBA" id="ARBA00004479"/>
    </source>
</evidence>
<dbReference type="GO" id="GO:0043005">
    <property type="term" value="C:neuron projection"/>
    <property type="evidence" value="ECO:0007669"/>
    <property type="project" value="TreeGrafter"/>
</dbReference>
<dbReference type="GO" id="GO:0007409">
    <property type="term" value="P:axonogenesis"/>
    <property type="evidence" value="ECO:0007669"/>
    <property type="project" value="TreeGrafter"/>
</dbReference>
<evidence type="ECO:0000256" key="5">
    <source>
        <dbReference type="SAM" id="Phobius"/>
    </source>
</evidence>
<dbReference type="PANTHER" id="PTHR23103:SF15">
    <property type="entry name" value="AMYLOID-BETA-LIKE PROTEIN"/>
    <property type="match status" value="1"/>
</dbReference>
<name>A0A1Y3BWU1_EURMA</name>
<comment type="caution">
    <text evidence="7">The sequence shown here is derived from an EMBL/GenBank/DDBJ whole genome shotgun (WGS) entry which is preliminary data.</text>
</comment>
<dbReference type="PANTHER" id="PTHR23103">
    <property type="entry name" value="ALZHEIMER'S DISEASE BETA-AMYLOID RELATED"/>
    <property type="match status" value="1"/>
</dbReference>
<accession>A0A1Y3BWU1</accession>
<feature type="domain" description="Beta-amyloid precursor protein C-terminal" evidence="6">
    <location>
        <begin position="23"/>
        <end position="73"/>
    </location>
</feature>
<dbReference type="InterPro" id="IPR008155">
    <property type="entry name" value="Amyloid_glyco"/>
</dbReference>
<keyword evidence="4 5" id="KW-0472">Membrane</keyword>
<sequence length="77" mass="8683">MKWNSSVYLTLAFAGIALLTATIVGVVLLRKHTQTTPHGQGFIEVNQASSPEEKHVINMQINGYENPTFRYFETQED</sequence>
<evidence type="ECO:0000256" key="3">
    <source>
        <dbReference type="ARBA" id="ARBA00022989"/>
    </source>
</evidence>
<protein>
    <recommendedName>
        <fullName evidence="6">Beta-amyloid precursor protein C-terminal domain-containing protein</fullName>
    </recommendedName>
</protein>
<gene>
    <name evidence="7" type="ORF">BLA29_013887</name>
</gene>
<dbReference type="OrthoDB" id="6147836at2759"/>
<comment type="subcellular location">
    <subcellularLocation>
        <location evidence="1">Membrane</location>
        <topology evidence="1">Single-pass type I membrane protein</topology>
    </subcellularLocation>
</comment>
<dbReference type="InterPro" id="IPR019543">
    <property type="entry name" value="APP_amyloid_C"/>
</dbReference>
<keyword evidence="8" id="KW-1185">Reference proteome</keyword>
<reference evidence="7 8" key="1">
    <citation type="submission" date="2017-03" db="EMBL/GenBank/DDBJ databases">
        <title>Genome Survey of Euroglyphus maynei.</title>
        <authorList>
            <person name="Arlian L.G."/>
            <person name="Morgan M.S."/>
            <person name="Rider S.D."/>
        </authorList>
    </citation>
    <scope>NUCLEOTIDE SEQUENCE [LARGE SCALE GENOMIC DNA]</scope>
    <source>
        <strain evidence="7">Arlian Lab</strain>
        <tissue evidence="7">Whole body</tissue>
    </source>
</reference>
<keyword evidence="2 5" id="KW-0812">Transmembrane</keyword>
<evidence type="ECO:0000313" key="8">
    <source>
        <dbReference type="Proteomes" id="UP000194236"/>
    </source>
</evidence>
<evidence type="ECO:0000256" key="4">
    <source>
        <dbReference type="ARBA" id="ARBA00023136"/>
    </source>
</evidence>
<dbReference type="Pfam" id="PF10515">
    <property type="entry name" value="APP_amyloid"/>
    <property type="match status" value="1"/>
</dbReference>
<evidence type="ECO:0000256" key="2">
    <source>
        <dbReference type="ARBA" id="ARBA00022692"/>
    </source>
</evidence>
<dbReference type="AlphaFoldDB" id="A0A1Y3BWU1"/>
<dbReference type="Proteomes" id="UP000194236">
    <property type="component" value="Unassembled WGS sequence"/>
</dbReference>
<evidence type="ECO:0000313" key="7">
    <source>
        <dbReference type="EMBL" id="OTF83595.1"/>
    </source>
</evidence>
<dbReference type="InterPro" id="IPR011993">
    <property type="entry name" value="PH-like_dom_sf"/>
</dbReference>